<evidence type="ECO:0000313" key="11">
    <source>
        <dbReference type="Proteomes" id="UP001556653"/>
    </source>
</evidence>
<organism evidence="10 11">
    <name type="scientific">Spiribacter onubensis</name>
    <dbReference type="NCBI Taxonomy" id="3122420"/>
    <lineage>
        <taxon>Bacteria</taxon>
        <taxon>Pseudomonadati</taxon>
        <taxon>Pseudomonadota</taxon>
        <taxon>Gammaproteobacteria</taxon>
        <taxon>Chromatiales</taxon>
        <taxon>Ectothiorhodospiraceae</taxon>
        <taxon>Spiribacter</taxon>
    </lineage>
</organism>
<dbReference type="InterPro" id="IPR001537">
    <property type="entry name" value="SpoU_MeTrfase"/>
</dbReference>
<comment type="caution">
    <text evidence="10">The sequence shown here is derived from an EMBL/GenBank/DDBJ whole genome shotgun (WGS) entry which is preliminary data.</text>
</comment>
<name>A0ABV3S8Y1_9GAMM</name>
<evidence type="ECO:0000259" key="9">
    <source>
        <dbReference type="Pfam" id="PF12105"/>
    </source>
</evidence>
<proteinExistence type="inferred from homology"/>
<feature type="binding site" evidence="7">
    <location>
        <position position="148"/>
    </location>
    <ligand>
        <name>S-adenosyl-L-methionine</name>
        <dbReference type="ChEBI" id="CHEBI:59789"/>
    </ligand>
</feature>
<evidence type="ECO:0000256" key="7">
    <source>
        <dbReference type="HAMAP-Rule" id="MF_02060"/>
    </source>
</evidence>
<keyword evidence="1 7" id="KW-0820">tRNA-binding</keyword>
<dbReference type="InterPro" id="IPR033671">
    <property type="entry name" value="TrmH"/>
</dbReference>
<comment type="function">
    <text evidence="7">Catalyzes the 2'-O methylation of guanosine at position 18 in tRNA.</text>
</comment>
<reference evidence="10 11" key="1">
    <citation type="submission" date="2024-02" db="EMBL/GenBank/DDBJ databases">
        <title>New especies of Spiribacter isolated from saline water.</title>
        <authorList>
            <person name="Leon M.J."/>
            <person name="De La Haba R."/>
            <person name="Sanchez-Porro C."/>
            <person name="Ventosa A."/>
        </authorList>
    </citation>
    <scope>NUCLEOTIDE SEQUENCE [LARGE SCALE GENOMIC DNA]</scope>
    <source>
        <strain evidence="11">ag22IC4-227</strain>
    </source>
</reference>
<evidence type="ECO:0000259" key="8">
    <source>
        <dbReference type="Pfam" id="PF00588"/>
    </source>
</evidence>
<dbReference type="PANTHER" id="PTHR43453:SF1">
    <property type="entry name" value="TRNA_RRNA METHYLTRANSFERASE SPOU TYPE DOMAIN-CONTAINING PROTEIN"/>
    <property type="match status" value="1"/>
</dbReference>
<dbReference type="Gene3D" id="3.40.1280.10">
    <property type="match status" value="1"/>
</dbReference>
<feature type="domain" description="RNA methyltransferase SpoU/TrmH type C-terminal" evidence="9">
    <location>
        <begin position="163"/>
        <end position="212"/>
    </location>
</feature>
<feature type="binding site" evidence="7">
    <location>
        <position position="139"/>
    </location>
    <ligand>
        <name>S-adenosyl-L-methionine</name>
        <dbReference type="ChEBI" id="CHEBI:59789"/>
    </ligand>
</feature>
<dbReference type="EC" id="2.1.1.34" evidence="7"/>
<feature type="domain" description="tRNA/rRNA methyltransferase SpoU type" evidence="8">
    <location>
        <begin position="20"/>
        <end position="159"/>
    </location>
</feature>
<keyword evidence="3 7" id="KW-0808">Transferase</keyword>
<dbReference type="EMBL" id="JBAKFJ010000001">
    <property type="protein sequence ID" value="MEX0386597.1"/>
    <property type="molecule type" value="Genomic_DNA"/>
</dbReference>
<keyword evidence="5 7" id="KW-0819">tRNA processing</keyword>
<dbReference type="SUPFAM" id="SSF75217">
    <property type="entry name" value="alpha/beta knot"/>
    <property type="match status" value="1"/>
</dbReference>
<evidence type="ECO:0000256" key="4">
    <source>
        <dbReference type="ARBA" id="ARBA00022691"/>
    </source>
</evidence>
<evidence type="ECO:0000313" key="10">
    <source>
        <dbReference type="EMBL" id="MEX0386597.1"/>
    </source>
</evidence>
<evidence type="ECO:0000256" key="1">
    <source>
        <dbReference type="ARBA" id="ARBA00022555"/>
    </source>
</evidence>
<accession>A0ABV3S8Y1</accession>
<dbReference type="Proteomes" id="UP001556653">
    <property type="component" value="Unassembled WGS sequence"/>
</dbReference>
<dbReference type="Pfam" id="PF12105">
    <property type="entry name" value="SpoU_methylas_C"/>
    <property type="match status" value="1"/>
</dbReference>
<protein>
    <recommendedName>
        <fullName evidence="7">tRNA (guanosine(18)-2'-O)-methyltransferase</fullName>
        <ecNumber evidence="7">2.1.1.34</ecNumber>
    </recommendedName>
    <alternativeName>
        <fullName evidence="7">tRNA [Gm18] methyltransferase</fullName>
    </alternativeName>
</protein>
<dbReference type="CDD" id="cd18092">
    <property type="entry name" value="SpoU-like_TrmH"/>
    <property type="match status" value="1"/>
</dbReference>
<keyword evidence="6 7" id="KW-0694">RNA-binding</keyword>
<dbReference type="PANTHER" id="PTHR43453">
    <property type="entry name" value="RRNA METHYLASE-LIKE"/>
    <property type="match status" value="1"/>
</dbReference>
<dbReference type="InterPro" id="IPR029028">
    <property type="entry name" value="Alpha/beta_knot_MTases"/>
</dbReference>
<sequence length="222" mass="24161">MSANRLARLRATLDRRQPDLRVLLDGVHKPHNVSAILRTCDAVGVYQAHAVVGGGRLDIHRHCAAGAGQWIHTVTHDHVTDAIAAARSDGLCVYAAHASEKAVDFREVDYTAPCAVLMGAELWGVSRVAADQSDGHIVVPMAGLVESLNVSVAAAVILFEAQRQRQAAGCYDTPRLDPDRYRRTLFEWLHPRIAAHCRAQGMDYPALDDDGDPIRSRSTDTA</sequence>
<dbReference type="HAMAP" id="MF_02060">
    <property type="entry name" value="tRNA_methyltr_TrmH"/>
    <property type="match status" value="1"/>
</dbReference>
<keyword evidence="2 7" id="KW-0489">Methyltransferase</keyword>
<evidence type="ECO:0000256" key="2">
    <source>
        <dbReference type="ARBA" id="ARBA00022603"/>
    </source>
</evidence>
<comment type="similarity">
    <text evidence="7">Belongs to the class IV-like SAM-binding methyltransferase superfamily. RNA methyltransferase TrmH family.</text>
</comment>
<dbReference type="Pfam" id="PF00588">
    <property type="entry name" value="SpoU_methylase"/>
    <property type="match status" value="1"/>
</dbReference>
<evidence type="ECO:0000256" key="5">
    <source>
        <dbReference type="ARBA" id="ARBA00022694"/>
    </source>
</evidence>
<dbReference type="NCBIfam" id="NF008295">
    <property type="entry name" value="PRK11081.1"/>
    <property type="match status" value="1"/>
</dbReference>
<evidence type="ECO:0000256" key="3">
    <source>
        <dbReference type="ARBA" id="ARBA00022679"/>
    </source>
</evidence>
<gene>
    <name evidence="7 10" type="primary">trmH</name>
    <name evidence="10" type="ORF">V6X64_06295</name>
</gene>
<keyword evidence="4 7" id="KW-0949">S-adenosyl-L-methionine</keyword>
<dbReference type="InterPro" id="IPR022724">
    <property type="entry name" value="rRNA_MeTrfase_SpoU_C"/>
</dbReference>
<evidence type="ECO:0000256" key="6">
    <source>
        <dbReference type="ARBA" id="ARBA00022884"/>
    </source>
</evidence>
<dbReference type="RefSeq" id="WP_367967064.1">
    <property type="nucleotide sequence ID" value="NZ_JBAKFI010000001.1"/>
</dbReference>
<comment type="catalytic activity">
    <reaction evidence="7">
        <text>guanosine(18) in tRNA + S-adenosyl-L-methionine = 2'-O-methylguanosine(18) in tRNA + S-adenosyl-L-homocysteine + H(+)</text>
        <dbReference type="Rhea" id="RHEA:20077"/>
        <dbReference type="Rhea" id="RHEA-COMP:10190"/>
        <dbReference type="Rhea" id="RHEA-COMP:10192"/>
        <dbReference type="ChEBI" id="CHEBI:15378"/>
        <dbReference type="ChEBI" id="CHEBI:57856"/>
        <dbReference type="ChEBI" id="CHEBI:59789"/>
        <dbReference type="ChEBI" id="CHEBI:74269"/>
        <dbReference type="ChEBI" id="CHEBI:74445"/>
        <dbReference type="EC" id="2.1.1.34"/>
    </reaction>
</comment>
<keyword evidence="11" id="KW-1185">Reference proteome</keyword>
<comment type="caution">
    <text evidence="7">Lacks conserved residue(s) required for the propagation of feature annotation.</text>
</comment>
<dbReference type="InterPro" id="IPR029026">
    <property type="entry name" value="tRNA_m1G_MTases_N"/>
</dbReference>